<name>A0A1W5CWT0_9LECA</name>
<feature type="compositionally biased region" description="Polar residues" evidence="1">
    <location>
        <begin position="1"/>
        <end position="12"/>
    </location>
</feature>
<evidence type="ECO:0000313" key="3">
    <source>
        <dbReference type="Proteomes" id="UP000192927"/>
    </source>
</evidence>
<feature type="compositionally biased region" description="Polar residues" evidence="1">
    <location>
        <begin position="59"/>
        <end position="70"/>
    </location>
</feature>
<accession>A0A1W5CWT0</accession>
<evidence type="ECO:0000256" key="1">
    <source>
        <dbReference type="SAM" id="MobiDB-lite"/>
    </source>
</evidence>
<dbReference type="EMBL" id="FWEW01000552">
    <property type="protein sequence ID" value="SLM35119.1"/>
    <property type="molecule type" value="Genomic_DNA"/>
</dbReference>
<organism evidence="2 3">
    <name type="scientific">Lasallia pustulata</name>
    <dbReference type="NCBI Taxonomy" id="136370"/>
    <lineage>
        <taxon>Eukaryota</taxon>
        <taxon>Fungi</taxon>
        <taxon>Dikarya</taxon>
        <taxon>Ascomycota</taxon>
        <taxon>Pezizomycotina</taxon>
        <taxon>Lecanoromycetes</taxon>
        <taxon>OSLEUM clade</taxon>
        <taxon>Umbilicariomycetidae</taxon>
        <taxon>Umbilicariales</taxon>
        <taxon>Umbilicariaceae</taxon>
        <taxon>Lasallia</taxon>
    </lineage>
</organism>
<evidence type="ECO:0000313" key="2">
    <source>
        <dbReference type="EMBL" id="SLM35119.1"/>
    </source>
</evidence>
<proteinExistence type="predicted"/>
<sequence length="291" mass="33186">MLSKSSQASTAVQKRGRNADSTSSPAKKVRLSKTAIQDEETASDTGLDDTGNAPVSPLSPDNTSDITESSSVDDKIQKSDAELPISYHKHDSLIRAAERPAIRMAKRPKTHEELCRMEKPKYQKLRRHMRYMYLLYFQRYDWEPIIGNVYGDEVASDPDSELFQWAYWQIGEIIKGWKNICISKMIKHVEGILAQEDNDVATLACLISEKSLAMWFVRHFSSSSFMNVFDFINGHIDVNLSSKLGVHYCTNIYATLAAKVKMHIDWVKNDYQGGMKYHCESLLNFWDVMAI</sequence>
<reference evidence="3" key="1">
    <citation type="submission" date="2017-03" db="EMBL/GenBank/DDBJ databases">
        <authorList>
            <person name="Sharma R."/>
            <person name="Thines M."/>
        </authorList>
    </citation>
    <scope>NUCLEOTIDE SEQUENCE [LARGE SCALE GENOMIC DNA]</scope>
</reference>
<keyword evidence="3" id="KW-1185">Reference proteome</keyword>
<protein>
    <submittedName>
        <fullName evidence="2">Uncharacterized protein</fullName>
    </submittedName>
</protein>
<feature type="region of interest" description="Disordered" evidence="1">
    <location>
        <begin position="1"/>
        <end position="75"/>
    </location>
</feature>
<dbReference type="Proteomes" id="UP000192927">
    <property type="component" value="Unassembled WGS sequence"/>
</dbReference>
<dbReference type="AlphaFoldDB" id="A0A1W5CWT0"/>